<proteinExistence type="inferred from homology"/>
<evidence type="ECO:0000256" key="1">
    <source>
        <dbReference type="ARBA" id="ARBA00000493"/>
    </source>
</evidence>
<comment type="catalytic activity">
    <reaction evidence="1">
        <text>Exonucleolytic cleavage in the 3'- to 5'-direction to yield nucleoside 5'-phosphates.</text>
        <dbReference type="EC" id="3.1.11.2"/>
    </reaction>
</comment>
<dbReference type="SUPFAM" id="SSF56219">
    <property type="entry name" value="DNase I-like"/>
    <property type="match status" value="1"/>
</dbReference>
<organism evidence="11 12">
    <name type="scientific">Pleurodeles waltl</name>
    <name type="common">Iberian ribbed newt</name>
    <dbReference type="NCBI Taxonomy" id="8319"/>
    <lineage>
        <taxon>Eukaryota</taxon>
        <taxon>Metazoa</taxon>
        <taxon>Chordata</taxon>
        <taxon>Craniata</taxon>
        <taxon>Vertebrata</taxon>
        <taxon>Euteleostomi</taxon>
        <taxon>Amphibia</taxon>
        <taxon>Batrachia</taxon>
        <taxon>Caudata</taxon>
        <taxon>Salamandroidea</taxon>
        <taxon>Salamandridae</taxon>
        <taxon>Pleurodelinae</taxon>
        <taxon>Pleurodeles</taxon>
    </lineage>
</organism>
<dbReference type="GO" id="GO:0005634">
    <property type="term" value="C:nucleus"/>
    <property type="evidence" value="ECO:0007669"/>
    <property type="project" value="TreeGrafter"/>
</dbReference>
<dbReference type="AlphaFoldDB" id="A0AAV7NEZ2"/>
<gene>
    <name evidence="11" type="ORF">NDU88_002835</name>
</gene>
<keyword evidence="12" id="KW-1185">Reference proteome</keyword>
<accession>A0AAV7NEZ2</accession>
<reference evidence="11" key="1">
    <citation type="journal article" date="2022" name="bioRxiv">
        <title>Sequencing and chromosome-scale assembly of the giantPleurodeles waltlgenome.</title>
        <authorList>
            <person name="Brown T."/>
            <person name="Elewa A."/>
            <person name="Iarovenko S."/>
            <person name="Subramanian E."/>
            <person name="Araus A.J."/>
            <person name="Petzold A."/>
            <person name="Susuki M."/>
            <person name="Suzuki K.-i.T."/>
            <person name="Hayashi T."/>
            <person name="Toyoda A."/>
            <person name="Oliveira C."/>
            <person name="Osipova E."/>
            <person name="Leigh N.D."/>
            <person name="Simon A."/>
            <person name="Yun M.H."/>
        </authorList>
    </citation>
    <scope>NUCLEOTIDE SEQUENCE</scope>
    <source>
        <strain evidence="11">20211129_DDA</strain>
        <tissue evidence="11">Liver</tissue>
    </source>
</reference>
<sequence length="152" mass="17230">MTTILSLNVRGLNAAVKRQALLIQLRDVRTDLCLLQETHLVRSDWKRLRSRWFDRQFHFSGHRRRAGVAILLATKFPGRVLRGQAEIPGRLLSLHIDLRGHRLTVATIYGPNEQQERFLGDSLGRVLATPDKDIVVGGDFNLVADTQLDRSA</sequence>
<evidence type="ECO:0000256" key="8">
    <source>
        <dbReference type="ARBA" id="ARBA00022842"/>
    </source>
</evidence>
<evidence type="ECO:0000256" key="3">
    <source>
        <dbReference type="ARBA" id="ARBA00007092"/>
    </source>
</evidence>
<evidence type="ECO:0000256" key="2">
    <source>
        <dbReference type="ARBA" id="ARBA00001946"/>
    </source>
</evidence>
<feature type="domain" description="Endonuclease/exonuclease/phosphatase" evidence="10">
    <location>
        <begin position="5"/>
        <end position="145"/>
    </location>
</feature>
<evidence type="ECO:0000259" key="10">
    <source>
        <dbReference type="Pfam" id="PF03372"/>
    </source>
</evidence>
<dbReference type="PANTHER" id="PTHR22748:SF23">
    <property type="entry name" value="EXODEOXYRIBONUCLEASE III"/>
    <property type="match status" value="1"/>
</dbReference>
<dbReference type="GO" id="GO:0006284">
    <property type="term" value="P:base-excision repair"/>
    <property type="evidence" value="ECO:0007669"/>
    <property type="project" value="TreeGrafter"/>
</dbReference>
<dbReference type="Proteomes" id="UP001066276">
    <property type="component" value="Chromosome 8"/>
</dbReference>
<dbReference type="GO" id="GO:0008311">
    <property type="term" value="F:double-stranded DNA 3'-5' DNA exonuclease activity"/>
    <property type="evidence" value="ECO:0007669"/>
    <property type="project" value="UniProtKB-EC"/>
</dbReference>
<name>A0AAV7NEZ2_PLEWA</name>
<evidence type="ECO:0000256" key="9">
    <source>
        <dbReference type="ARBA" id="ARBA00023204"/>
    </source>
</evidence>
<evidence type="ECO:0000313" key="12">
    <source>
        <dbReference type="Proteomes" id="UP001066276"/>
    </source>
</evidence>
<dbReference type="InterPro" id="IPR004808">
    <property type="entry name" value="AP_endonuc_1"/>
</dbReference>
<dbReference type="PANTHER" id="PTHR22748">
    <property type="entry name" value="AP ENDONUCLEASE"/>
    <property type="match status" value="1"/>
</dbReference>
<comment type="cofactor">
    <cofactor evidence="2">
        <name>Mg(2+)</name>
        <dbReference type="ChEBI" id="CHEBI:18420"/>
    </cofactor>
</comment>
<dbReference type="Pfam" id="PF03372">
    <property type="entry name" value="Exo_endo_phos"/>
    <property type="match status" value="1"/>
</dbReference>
<dbReference type="GO" id="GO:0003906">
    <property type="term" value="F:DNA-(apurinic or apyrimidinic site) endonuclease activity"/>
    <property type="evidence" value="ECO:0007669"/>
    <property type="project" value="TreeGrafter"/>
</dbReference>
<evidence type="ECO:0000256" key="5">
    <source>
        <dbReference type="ARBA" id="ARBA00022723"/>
    </source>
</evidence>
<protein>
    <recommendedName>
        <fullName evidence="4">exodeoxyribonuclease III</fullName>
        <ecNumber evidence="4">3.1.11.2</ecNumber>
    </recommendedName>
</protein>
<evidence type="ECO:0000256" key="7">
    <source>
        <dbReference type="ARBA" id="ARBA00022801"/>
    </source>
</evidence>
<dbReference type="InterPro" id="IPR036691">
    <property type="entry name" value="Endo/exonu/phosph_ase_sf"/>
</dbReference>
<evidence type="ECO:0000256" key="4">
    <source>
        <dbReference type="ARBA" id="ARBA00012115"/>
    </source>
</evidence>
<evidence type="ECO:0000313" key="11">
    <source>
        <dbReference type="EMBL" id="KAJ1114600.1"/>
    </source>
</evidence>
<keyword evidence="5" id="KW-0479">Metal-binding</keyword>
<dbReference type="EC" id="3.1.11.2" evidence="4"/>
<dbReference type="EMBL" id="JANPWB010000012">
    <property type="protein sequence ID" value="KAJ1114600.1"/>
    <property type="molecule type" value="Genomic_DNA"/>
</dbReference>
<evidence type="ECO:0000256" key="6">
    <source>
        <dbReference type="ARBA" id="ARBA00022763"/>
    </source>
</evidence>
<keyword evidence="9" id="KW-0234">DNA repair</keyword>
<keyword evidence="8" id="KW-0460">Magnesium</keyword>
<comment type="similarity">
    <text evidence="3">Belongs to the DNA repair enzymes AP/ExoA family.</text>
</comment>
<dbReference type="GO" id="GO:0008081">
    <property type="term" value="F:phosphoric diester hydrolase activity"/>
    <property type="evidence" value="ECO:0007669"/>
    <property type="project" value="TreeGrafter"/>
</dbReference>
<dbReference type="InterPro" id="IPR005135">
    <property type="entry name" value="Endo/exonuclease/phosphatase"/>
</dbReference>
<keyword evidence="6" id="KW-0227">DNA damage</keyword>
<dbReference type="Gene3D" id="3.60.10.10">
    <property type="entry name" value="Endonuclease/exonuclease/phosphatase"/>
    <property type="match status" value="1"/>
</dbReference>
<keyword evidence="7" id="KW-0378">Hydrolase</keyword>
<dbReference type="GO" id="GO:0046872">
    <property type="term" value="F:metal ion binding"/>
    <property type="evidence" value="ECO:0007669"/>
    <property type="project" value="UniProtKB-KW"/>
</dbReference>
<comment type="caution">
    <text evidence="11">The sequence shown here is derived from an EMBL/GenBank/DDBJ whole genome shotgun (WGS) entry which is preliminary data.</text>
</comment>